<sequence length="118" mass="12377">MSTLGGVNRFRVTELPKDRVLVVAHLTSADALARAMEAGADVVEFDGELELPSLSEALEVVTIPDGDEDFTLAAATVAAMSGARAVRATDVRQARKVVEMVASVTGTRPPARAMRALA</sequence>
<dbReference type="EMBL" id="BMNC01000010">
    <property type="protein sequence ID" value="GGN12205.1"/>
    <property type="molecule type" value="Genomic_DNA"/>
</dbReference>
<evidence type="ECO:0000313" key="1">
    <source>
        <dbReference type="EMBL" id="GGN12205.1"/>
    </source>
</evidence>
<gene>
    <name evidence="1" type="ORF">GCM10011609_60550</name>
</gene>
<organism evidence="1 2">
    <name type="scientific">Lentzea pudingi</name>
    <dbReference type="NCBI Taxonomy" id="1789439"/>
    <lineage>
        <taxon>Bacteria</taxon>
        <taxon>Bacillati</taxon>
        <taxon>Actinomycetota</taxon>
        <taxon>Actinomycetes</taxon>
        <taxon>Pseudonocardiales</taxon>
        <taxon>Pseudonocardiaceae</taxon>
        <taxon>Lentzea</taxon>
    </lineage>
</organism>
<protein>
    <recommendedName>
        <fullName evidence="3">Dihydropteroate synthase</fullName>
    </recommendedName>
</protein>
<accession>A0ABQ2II13</accession>
<reference evidence="2" key="1">
    <citation type="journal article" date="2019" name="Int. J. Syst. Evol. Microbiol.">
        <title>The Global Catalogue of Microorganisms (GCM) 10K type strain sequencing project: providing services to taxonomists for standard genome sequencing and annotation.</title>
        <authorList>
            <consortium name="The Broad Institute Genomics Platform"/>
            <consortium name="The Broad Institute Genome Sequencing Center for Infectious Disease"/>
            <person name="Wu L."/>
            <person name="Ma J."/>
        </authorList>
    </citation>
    <scope>NUCLEOTIDE SEQUENCE [LARGE SCALE GENOMIC DNA]</scope>
    <source>
        <strain evidence="2">CGMCC 4.7319</strain>
    </source>
</reference>
<dbReference type="Proteomes" id="UP000597656">
    <property type="component" value="Unassembled WGS sequence"/>
</dbReference>
<evidence type="ECO:0000313" key="2">
    <source>
        <dbReference type="Proteomes" id="UP000597656"/>
    </source>
</evidence>
<proteinExistence type="predicted"/>
<evidence type="ECO:0008006" key="3">
    <source>
        <dbReference type="Google" id="ProtNLM"/>
    </source>
</evidence>
<keyword evidence="2" id="KW-1185">Reference proteome</keyword>
<name>A0ABQ2II13_9PSEU</name>
<comment type="caution">
    <text evidence="1">The sequence shown here is derived from an EMBL/GenBank/DDBJ whole genome shotgun (WGS) entry which is preliminary data.</text>
</comment>